<accession>A0ABZ2IJY0</accession>
<evidence type="ECO:0000313" key="2">
    <source>
        <dbReference type="EMBL" id="WWV65678.1"/>
    </source>
</evidence>
<keyword evidence="3" id="KW-1185">Reference proteome</keyword>
<evidence type="ECO:0000259" key="1">
    <source>
        <dbReference type="Pfam" id="PF20434"/>
    </source>
</evidence>
<dbReference type="NCBIfam" id="NF041556">
    <property type="entry name" value="tannase_B"/>
    <property type="match status" value="1"/>
</dbReference>
<organism evidence="2 3">
    <name type="scientific">Parabacteroides absconsus</name>
    <dbReference type="NCBI Taxonomy" id="2951805"/>
    <lineage>
        <taxon>Bacteria</taxon>
        <taxon>Pseudomonadati</taxon>
        <taxon>Bacteroidota</taxon>
        <taxon>Bacteroidia</taxon>
        <taxon>Bacteroidales</taxon>
        <taxon>Tannerellaceae</taxon>
        <taxon>Parabacteroides</taxon>
    </lineage>
</organism>
<feature type="domain" description="BD-FAE-like" evidence="1">
    <location>
        <begin position="87"/>
        <end position="241"/>
    </location>
</feature>
<evidence type="ECO:0000313" key="3">
    <source>
        <dbReference type="Proteomes" id="UP001320603"/>
    </source>
</evidence>
<dbReference type="InterPro" id="IPR049492">
    <property type="entry name" value="BD-FAE-like_dom"/>
</dbReference>
<dbReference type="SUPFAM" id="SSF53474">
    <property type="entry name" value="alpha/beta-Hydrolases"/>
    <property type="match status" value="1"/>
</dbReference>
<reference evidence="2 3" key="1">
    <citation type="submission" date="2024-02" db="EMBL/GenBank/DDBJ databases">
        <title>Whole genome sequencing of Parabacteroides sp. AD58.</title>
        <authorList>
            <person name="Chaplin A.V."/>
            <person name="Pikina A.P."/>
            <person name="Sokolova S.R."/>
            <person name="Korostin D.O."/>
            <person name="Efimov B.A."/>
        </authorList>
    </citation>
    <scope>NUCLEOTIDE SEQUENCE [LARGE SCALE GENOMIC DNA]</scope>
    <source>
        <strain evidence="2 3">AD58</strain>
    </source>
</reference>
<dbReference type="RefSeq" id="WP_251966663.1">
    <property type="nucleotide sequence ID" value="NZ_CP146284.1"/>
</dbReference>
<proteinExistence type="predicted"/>
<sequence>MDKKSLSWILGLGAMVQIAVAAPISISGNDVALKFNSEKGEQRTLVMPDGKTVKYVAYEKIYYVTNVEDSTYQYLNFYVPESALATEAGVPIFFRTYTGGYMAAKAEKPSETDATGRALLEGYAVCIPGSRGWNAEVSGQNGKTTFTGRAPAGLVDLKAAIRYLRFNDAIMPGDAEKIITDGTSAGGAMSALLGTTGNNPAYEPYLKAMGAANARDDVYASVCYCPITDLNHADMAYEWLYGCTNRKKRQLNDDQDAVSKELAAAYPAYLNSLGLKRADGTPLTDQNYLDYIKHFLIKSAQKAIAEGGVLPDDAGIIYYKPNKGGSSEFVVDIDMDQYLNYVVSTQPLKTPPAFDALHVLTDKPTPENQLFGDRTGNSVNFTSFSLLKATGNANAELDSHIQELVRIMNPMNFIQDSNSTHARYWYIRHGARDRDTSFPVPVNLATKLMNAGYEVDFALPWNRPHTGDYNLDDLFDWIKQIL</sequence>
<dbReference type="Pfam" id="PF20434">
    <property type="entry name" value="BD-FAE"/>
    <property type="match status" value="1"/>
</dbReference>
<dbReference type="EMBL" id="CP146284">
    <property type="protein sequence ID" value="WWV65678.1"/>
    <property type="molecule type" value="Genomic_DNA"/>
</dbReference>
<dbReference type="Proteomes" id="UP001320603">
    <property type="component" value="Chromosome"/>
</dbReference>
<dbReference type="InterPro" id="IPR029058">
    <property type="entry name" value="AB_hydrolase_fold"/>
</dbReference>
<name>A0ABZ2IJY0_9BACT</name>
<dbReference type="Gene3D" id="3.40.50.1820">
    <property type="entry name" value="alpha/beta hydrolase"/>
    <property type="match status" value="1"/>
</dbReference>
<dbReference type="InterPro" id="IPR048124">
    <property type="entry name" value="Tannase_B"/>
</dbReference>
<protein>
    <submittedName>
        <fullName evidence="2">Subtype B tannase</fullName>
    </submittedName>
</protein>
<gene>
    <name evidence="2" type="ORF">NEE14_011810</name>
</gene>